<dbReference type="Gene3D" id="3.30.530.20">
    <property type="match status" value="1"/>
</dbReference>
<dbReference type="Pfam" id="PF10604">
    <property type="entry name" value="Polyketide_cyc2"/>
    <property type="match status" value="1"/>
</dbReference>
<sequence length="183" mass="20453">MNEFHETFAAQNMVPTPAIEAAWKITVAASDVWAAISEPGNLTNVHPFCATNEVERWPGPGGRDHVHYYSGVHYQRDVFEWREGTGYDLIVGPPHAKTAVATWWIEPDSPTSCNFGINVTSYVRSDVPLEAREQYEETVIRSAIPPYLRGVVQGVAYYAETGDPVKRNQFGAHDIYSPEFPTP</sequence>
<accession>A0A381N423</accession>
<proteinExistence type="predicted"/>
<dbReference type="InterPro" id="IPR023393">
    <property type="entry name" value="START-like_dom_sf"/>
</dbReference>
<dbReference type="EMBL" id="UINC01000111">
    <property type="protein sequence ID" value="SUZ49346.1"/>
    <property type="molecule type" value="Genomic_DNA"/>
</dbReference>
<evidence type="ECO:0000313" key="1">
    <source>
        <dbReference type="EMBL" id="SUZ49346.1"/>
    </source>
</evidence>
<name>A0A381N423_9ZZZZ</name>
<dbReference type="SUPFAM" id="SSF55961">
    <property type="entry name" value="Bet v1-like"/>
    <property type="match status" value="1"/>
</dbReference>
<dbReference type="AlphaFoldDB" id="A0A381N423"/>
<dbReference type="InterPro" id="IPR019587">
    <property type="entry name" value="Polyketide_cyclase/dehydratase"/>
</dbReference>
<reference evidence="1" key="1">
    <citation type="submission" date="2018-05" db="EMBL/GenBank/DDBJ databases">
        <authorList>
            <person name="Lanie J.A."/>
            <person name="Ng W.-L."/>
            <person name="Kazmierczak K.M."/>
            <person name="Andrzejewski T.M."/>
            <person name="Davidsen T.M."/>
            <person name="Wayne K.J."/>
            <person name="Tettelin H."/>
            <person name="Glass J.I."/>
            <person name="Rusch D."/>
            <person name="Podicherti R."/>
            <person name="Tsui H.-C.T."/>
            <person name="Winkler M.E."/>
        </authorList>
    </citation>
    <scope>NUCLEOTIDE SEQUENCE</scope>
</reference>
<organism evidence="1">
    <name type="scientific">marine metagenome</name>
    <dbReference type="NCBI Taxonomy" id="408172"/>
    <lineage>
        <taxon>unclassified sequences</taxon>
        <taxon>metagenomes</taxon>
        <taxon>ecological metagenomes</taxon>
    </lineage>
</organism>
<gene>
    <name evidence="1" type="ORF">METZ01_LOCUS2200</name>
</gene>
<protein>
    <submittedName>
        <fullName evidence="1">Uncharacterized protein</fullName>
    </submittedName>
</protein>